<reference evidence="1" key="1">
    <citation type="submission" date="2025-08" db="UniProtKB">
        <authorList>
            <consortium name="RefSeq"/>
        </authorList>
    </citation>
    <scope>IDENTIFICATION</scope>
    <source>
        <tissue evidence="1">Muscle</tissue>
    </source>
</reference>
<dbReference type="OrthoDB" id="8929563at2759"/>
<sequence length="289" mass="31998">MDTYTLFKGPKRVTLKDEDMTTDKIGRIFQVCSSSVYITDDSNIAIFAGESGFFSSVDLVARGHYEVHGDSAEVQSPDSSVRPTAGSGSVRFAFQRPSAAAGFASQASLSAPRASMSKPFQRNVFLADLVCGKWTPQKTVAIRFHEHEASVPGILAKVQDAIGSEDGSAYWKQNSRKVFAVPEQQFLDMRSKRRRLSQRDDDSQLPEVLERIEEVVLASQELPEVAQAIRGLSELTLAHRRFITFTDEERAAIKNAFACIICKGPMNDPVFAVCCQSLIACKVCFEQWQ</sequence>
<gene>
    <name evidence="1" type="primary">LOC122147397</name>
</gene>
<name>A0A9Q9YSN2_CYPCA</name>
<organism evidence="1">
    <name type="scientific">Cyprinus carpio</name>
    <name type="common">Common carp</name>
    <dbReference type="NCBI Taxonomy" id="7962"/>
    <lineage>
        <taxon>Eukaryota</taxon>
        <taxon>Metazoa</taxon>
        <taxon>Chordata</taxon>
        <taxon>Craniata</taxon>
        <taxon>Vertebrata</taxon>
        <taxon>Euteleostomi</taxon>
        <taxon>Actinopterygii</taxon>
        <taxon>Neopterygii</taxon>
        <taxon>Teleostei</taxon>
        <taxon>Ostariophysi</taxon>
        <taxon>Cypriniformes</taxon>
        <taxon>Cyprinidae</taxon>
        <taxon>Cyprininae</taxon>
        <taxon>Cyprinus</taxon>
    </lineage>
</organism>
<evidence type="ECO:0000313" key="1">
    <source>
        <dbReference type="RefSeq" id="XP_042625667.1"/>
    </source>
</evidence>
<dbReference type="RefSeq" id="XP_042625667.1">
    <property type="nucleotide sequence ID" value="XM_042769733.1"/>
</dbReference>
<protein>
    <submittedName>
        <fullName evidence="1">Uncharacterized protein LOC122147397</fullName>
    </submittedName>
</protein>
<dbReference type="KEGG" id="ccar:122147397"/>
<proteinExistence type="predicted"/>
<dbReference type="AlphaFoldDB" id="A0A9Q9YSN2"/>
<dbReference type="GeneID" id="122147397"/>
<dbReference type="Proteomes" id="UP001155660">
    <property type="component" value="Chromosome A14"/>
</dbReference>
<accession>A0A9Q9YSN2</accession>